<keyword evidence="1" id="KW-0175">Coiled coil</keyword>
<sequence>MLTDFSPKLPKYSCETCNIITDNKKDFKKHLLTAKHKKISTFNKILTDNPKFLTETSQNVIDSTLFQCKSCSKIYKSRVGLWYHNKKCQNSNIQEKIEIAEKQIEEDFKEEHTSYKSLPTNNEIIEILKVQMQENQELRRFMMEQQKQMMEQQKQMMEFASKSNVTNTINSNMNCNNNNTFNLQFFLNEKCKDALNINEFVDSIKIQMSDLENFAHVDYPDGVSKIFVKNLSNVDTYLRPIHCSDLKREVLYIKNNDEWIKETDDKLLLKNAIKKIANKNIRQINEWVKEHPGCQDPRTKQNVKYNKIVMNSMSGGTVEEQQENMEQIMKNVTKAVVIDKCAVK</sequence>
<evidence type="ECO:0000313" key="3">
    <source>
        <dbReference type="EMBL" id="QHT88840.1"/>
    </source>
</evidence>
<organism evidence="3">
    <name type="scientific">viral metagenome</name>
    <dbReference type="NCBI Taxonomy" id="1070528"/>
    <lineage>
        <taxon>unclassified sequences</taxon>
        <taxon>metagenomes</taxon>
        <taxon>organismal metagenomes</taxon>
    </lineage>
</organism>
<feature type="coiled-coil region" evidence="1">
    <location>
        <begin position="135"/>
        <end position="163"/>
    </location>
</feature>
<evidence type="ECO:0000259" key="2">
    <source>
        <dbReference type="SMART" id="SM00355"/>
    </source>
</evidence>
<feature type="coiled-coil region" evidence="1">
    <location>
        <begin position="83"/>
        <end position="110"/>
    </location>
</feature>
<feature type="domain" description="C2H2-type" evidence="2">
    <location>
        <begin position="12"/>
        <end position="36"/>
    </location>
</feature>
<dbReference type="Gene3D" id="3.30.160.60">
    <property type="entry name" value="Classic Zinc Finger"/>
    <property type="match status" value="1"/>
</dbReference>
<dbReference type="SMART" id="SM00355">
    <property type="entry name" value="ZnF_C2H2"/>
    <property type="match status" value="2"/>
</dbReference>
<dbReference type="AlphaFoldDB" id="A0A6C0I8B7"/>
<reference evidence="3" key="1">
    <citation type="journal article" date="2020" name="Nature">
        <title>Giant virus diversity and host interactions through global metagenomics.</title>
        <authorList>
            <person name="Schulz F."/>
            <person name="Roux S."/>
            <person name="Paez-Espino D."/>
            <person name="Jungbluth S."/>
            <person name="Walsh D.A."/>
            <person name="Denef V.J."/>
            <person name="McMahon K.D."/>
            <person name="Konstantinidis K.T."/>
            <person name="Eloe-Fadrosh E.A."/>
            <person name="Kyrpides N.C."/>
            <person name="Woyke T."/>
        </authorList>
    </citation>
    <scope>NUCLEOTIDE SEQUENCE</scope>
    <source>
        <strain evidence="3">GVMAG-M-3300023184-51</strain>
    </source>
</reference>
<protein>
    <recommendedName>
        <fullName evidence="2">C2H2-type domain-containing protein</fullName>
    </recommendedName>
</protein>
<dbReference type="InterPro" id="IPR013087">
    <property type="entry name" value="Znf_C2H2_type"/>
</dbReference>
<name>A0A6C0I8B7_9ZZZZ</name>
<feature type="domain" description="C2H2-type" evidence="2">
    <location>
        <begin position="66"/>
        <end position="86"/>
    </location>
</feature>
<accession>A0A6C0I8B7</accession>
<proteinExistence type="predicted"/>
<dbReference type="EMBL" id="MN740124">
    <property type="protein sequence ID" value="QHT88840.1"/>
    <property type="molecule type" value="Genomic_DNA"/>
</dbReference>
<evidence type="ECO:0000256" key="1">
    <source>
        <dbReference type="SAM" id="Coils"/>
    </source>
</evidence>